<keyword evidence="4 6" id="KW-0472">Membrane</keyword>
<comment type="caution">
    <text evidence="8">The sequence shown here is derived from an EMBL/GenBank/DDBJ whole genome shotgun (WGS) entry which is preliminary data.</text>
</comment>
<feature type="transmembrane region" description="Helical" evidence="6">
    <location>
        <begin position="173"/>
        <end position="190"/>
    </location>
</feature>
<gene>
    <name evidence="8" type="ORF">Q7C36_018143</name>
</gene>
<dbReference type="Proteomes" id="UP001187315">
    <property type="component" value="Unassembled WGS sequence"/>
</dbReference>
<dbReference type="EMBL" id="JAVHJS010000019">
    <property type="protein sequence ID" value="KAK2827217.1"/>
    <property type="molecule type" value="Genomic_DNA"/>
</dbReference>
<keyword evidence="7" id="KW-0732">Signal</keyword>
<evidence type="ECO:0000313" key="8">
    <source>
        <dbReference type="EMBL" id="KAK2827217.1"/>
    </source>
</evidence>
<keyword evidence="9" id="KW-1185">Reference proteome</keyword>
<accession>A0AA88S546</accession>
<evidence type="ECO:0000256" key="2">
    <source>
        <dbReference type="ARBA" id="ARBA00022692"/>
    </source>
</evidence>
<evidence type="ECO:0000256" key="3">
    <source>
        <dbReference type="ARBA" id="ARBA00022989"/>
    </source>
</evidence>
<sequence>MMGVPWLLALELVLYAGSFMCGVITVASVTITQGHFAGQCILYGSICFNTSDQSLTIESSSSPSVCYFVSSISMCVAIYCFSVILYWIYASFVNDYIKRRSMWLSVSLWICGLLLLFLLMSGCILKIGRDNLCLSVLHNNSSFSSCKDAQNMTWSNPYIGSEFYIQLYSAEKSVWVSFFFWLLVVAVVVVQRRQALNEEGQWSCDETEPFLHRRARVL</sequence>
<organism evidence="8 9">
    <name type="scientific">Tachysurus vachellii</name>
    <name type="common">Darkbarbel catfish</name>
    <name type="synonym">Pelteobagrus vachellii</name>
    <dbReference type="NCBI Taxonomy" id="175792"/>
    <lineage>
        <taxon>Eukaryota</taxon>
        <taxon>Metazoa</taxon>
        <taxon>Chordata</taxon>
        <taxon>Craniata</taxon>
        <taxon>Vertebrata</taxon>
        <taxon>Euteleostomi</taxon>
        <taxon>Actinopterygii</taxon>
        <taxon>Neopterygii</taxon>
        <taxon>Teleostei</taxon>
        <taxon>Ostariophysi</taxon>
        <taxon>Siluriformes</taxon>
        <taxon>Bagridae</taxon>
        <taxon>Tachysurus</taxon>
    </lineage>
</organism>
<evidence type="ECO:0000313" key="9">
    <source>
        <dbReference type="Proteomes" id="UP001187315"/>
    </source>
</evidence>
<keyword evidence="2 6" id="KW-0812">Transmembrane</keyword>
<feature type="signal peptide" evidence="7">
    <location>
        <begin position="1"/>
        <end position="16"/>
    </location>
</feature>
<dbReference type="Pfam" id="PF26158">
    <property type="entry name" value="Claudin_TMEM179-179B"/>
    <property type="match status" value="1"/>
</dbReference>
<evidence type="ECO:0000256" key="6">
    <source>
        <dbReference type="SAM" id="Phobius"/>
    </source>
</evidence>
<feature type="transmembrane region" description="Helical" evidence="6">
    <location>
        <begin position="102"/>
        <end position="127"/>
    </location>
</feature>
<dbReference type="InterPro" id="IPR059010">
    <property type="entry name" value="TMEM179-179B"/>
</dbReference>
<evidence type="ECO:0008006" key="10">
    <source>
        <dbReference type="Google" id="ProtNLM"/>
    </source>
</evidence>
<feature type="transmembrane region" description="Helical" evidence="6">
    <location>
        <begin position="67"/>
        <end position="90"/>
    </location>
</feature>
<name>A0AA88S546_TACVA</name>
<evidence type="ECO:0000256" key="4">
    <source>
        <dbReference type="ARBA" id="ARBA00023136"/>
    </source>
</evidence>
<dbReference type="PANTHER" id="PTHR31056:SF1">
    <property type="entry name" value="TRANSMEMBRANE PROTEIN 179B"/>
    <property type="match status" value="1"/>
</dbReference>
<protein>
    <recommendedName>
        <fullName evidence="10">Transmembrane protein 179B</fullName>
    </recommendedName>
</protein>
<feature type="transmembrane region" description="Helical" evidence="6">
    <location>
        <begin position="12"/>
        <end position="31"/>
    </location>
</feature>
<evidence type="ECO:0000256" key="7">
    <source>
        <dbReference type="SAM" id="SignalP"/>
    </source>
</evidence>
<evidence type="ECO:0000256" key="1">
    <source>
        <dbReference type="ARBA" id="ARBA00004141"/>
    </source>
</evidence>
<comment type="similarity">
    <text evidence="5">Belongs to the TMEM179 family.</text>
</comment>
<dbReference type="InterPro" id="IPR029776">
    <property type="entry name" value="TMEM179B"/>
</dbReference>
<reference evidence="8" key="1">
    <citation type="submission" date="2023-08" db="EMBL/GenBank/DDBJ databases">
        <title>Pelteobagrus vachellii genome.</title>
        <authorList>
            <person name="Liu H."/>
        </authorList>
    </citation>
    <scope>NUCLEOTIDE SEQUENCE</scope>
    <source>
        <strain evidence="8">PRFRI_2022a</strain>
        <tissue evidence="8">Muscle</tissue>
    </source>
</reference>
<comment type="subcellular location">
    <subcellularLocation>
        <location evidence="1">Membrane</location>
        <topology evidence="1">Multi-pass membrane protein</topology>
    </subcellularLocation>
</comment>
<feature type="chain" id="PRO_5041694523" description="Transmembrane protein 179B" evidence="7">
    <location>
        <begin position="17"/>
        <end position="218"/>
    </location>
</feature>
<dbReference type="AlphaFoldDB" id="A0AA88S546"/>
<proteinExistence type="inferred from homology"/>
<keyword evidence="3 6" id="KW-1133">Transmembrane helix</keyword>
<evidence type="ECO:0000256" key="5">
    <source>
        <dbReference type="ARBA" id="ARBA00093776"/>
    </source>
</evidence>
<dbReference type="PANTHER" id="PTHR31056">
    <property type="entry name" value="TRANSMEMBRANE PROTEIN 179B"/>
    <property type="match status" value="1"/>
</dbReference>